<keyword evidence="16" id="KW-1185">Reference proteome</keyword>
<comment type="similarity">
    <text evidence="2 14">Belongs to the UppP family.</text>
</comment>
<dbReference type="Proteomes" id="UP000067626">
    <property type="component" value="Chromosome"/>
</dbReference>
<dbReference type="PANTHER" id="PTHR30622:SF3">
    <property type="entry name" value="UNDECAPRENYL-DIPHOSPHATASE"/>
    <property type="match status" value="1"/>
</dbReference>
<protein>
    <recommendedName>
        <fullName evidence="4 14">Undecaprenyl-diphosphatase</fullName>
        <ecNumber evidence="3 14">3.6.1.27</ecNumber>
    </recommendedName>
    <alternativeName>
        <fullName evidence="12 14">Bacitracin resistance protein</fullName>
    </alternativeName>
    <alternativeName>
        <fullName evidence="11 14">Undecaprenyl pyrophosphate phosphatase</fullName>
    </alternativeName>
</protein>
<evidence type="ECO:0000256" key="9">
    <source>
        <dbReference type="ARBA" id="ARBA00023136"/>
    </source>
</evidence>
<feature type="transmembrane region" description="Helical" evidence="14">
    <location>
        <begin position="185"/>
        <end position="206"/>
    </location>
</feature>
<dbReference type="OrthoDB" id="9808289at2"/>
<keyword evidence="14" id="KW-0573">Peptidoglycan synthesis</keyword>
<keyword evidence="5 14" id="KW-1003">Cell membrane</keyword>
<dbReference type="GO" id="GO:0071555">
    <property type="term" value="P:cell wall organization"/>
    <property type="evidence" value="ECO:0007669"/>
    <property type="project" value="UniProtKB-KW"/>
</dbReference>
<organism evidence="15 16">
    <name type="scientific">Chondromyces crocatus</name>
    <dbReference type="NCBI Taxonomy" id="52"/>
    <lineage>
        <taxon>Bacteria</taxon>
        <taxon>Pseudomonadati</taxon>
        <taxon>Myxococcota</taxon>
        <taxon>Polyangia</taxon>
        <taxon>Polyangiales</taxon>
        <taxon>Polyangiaceae</taxon>
        <taxon>Chondromyces</taxon>
    </lineage>
</organism>
<dbReference type="KEGG" id="ccro:CMC5_027190"/>
<evidence type="ECO:0000256" key="8">
    <source>
        <dbReference type="ARBA" id="ARBA00022989"/>
    </source>
</evidence>
<comment type="function">
    <text evidence="14">Catalyzes the dephosphorylation of undecaprenyl diphosphate (UPP). Confers resistance to bacitracin.</text>
</comment>
<comment type="subcellular location">
    <subcellularLocation>
        <location evidence="1 14">Cell membrane</location>
        <topology evidence="1 14">Multi-pass membrane protein</topology>
    </subcellularLocation>
</comment>
<evidence type="ECO:0000256" key="4">
    <source>
        <dbReference type="ARBA" id="ARBA00021581"/>
    </source>
</evidence>
<dbReference type="GO" id="GO:0005886">
    <property type="term" value="C:plasma membrane"/>
    <property type="evidence" value="ECO:0007669"/>
    <property type="project" value="UniProtKB-SubCell"/>
</dbReference>
<dbReference type="NCBIfam" id="NF001389">
    <property type="entry name" value="PRK00281.1-2"/>
    <property type="match status" value="1"/>
</dbReference>
<evidence type="ECO:0000256" key="3">
    <source>
        <dbReference type="ARBA" id="ARBA00012374"/>
    </source>
</evidence>
<evidence type="ECO:0000256" key="2">
    <source>
        <dbReference type="ARBA" id="ARBA00010621"/>
    </source>
</evidence>
<dbReference type="NCBIfam" id="TIGR00753">
    <property type="entry name" value="undec_PP_bacA"/>
    <property type="match status" value="1"/>
</dbReference>
<evidence type="ECO:0000313" key="16">
    <source>
        <dbReference type="Proteomes" id="UP000067626"/>
    </source>
</evidence>
<reference evidence="15 16" key="1">
    <citation type="submission" date="2015-07" db="EMBL/GenBank/DDBJ databases">
        <title>Genome analysis of myxobacterium Chondromyces crocatus Cm c5 reveals a high potential for natural compound synthesis and the genetic basis for the loss of fruiting body formation.</title>
        <authorList>
            <person name="Zaburannyi N."/>
            <person name="Bunk B."/>
            <person name="Maier J."/>
            <person name="Overmann J."/>
            <person name="Mueller R."/>
        </authorList>
    </citation>
    <scope>NUCLEOTIDE SEQUENCE [LARGE SCALE GENOMIC DNA]</scope>
    <source>
        <strain evidence="15 16">Cm c5</strain>
    </source>
</reference>
<evidence type="ECO:0000256" key="14">
    <source>
        <dbReference type="HAMAP-Rule" id="MF_01006"/>
    </source>
</evidence>
<sequence length="269" mass="28574">MSWIDALLLGILEGLTEFLPVSSTGHLILLGSWLGHEDEAAKTLEVVIQLGAVMAVVVYYRNRLLDLGRGVLARDPASLRFVMALGIAFMPAAGLGYLLHKKIKALLFGPMPVAVALIVGGVVMIAMERLQRKRGQEGLTRLQDVTPKRALIIGIAQAFALWPGASRSMSSILGGQLVGLSTAAAAEFSFLLAIPTLGAATVFDLVKNGQTLLDAPGGMLNLGVGLVVSFIVALLVISGFLRYLKRFGLTPFGWYRIALGVLVLALASR</sequence>
<evidence type="ECO:0000256" key="13">
    <source>
        <dbReference type="ARBA" id="ARBA00047594"/>
    </source>
</evidence>
<evidence type="ECO:0000313" key="15">
    <source>
        <dbReference type="EMBL" id="AKT38572.1"/>
    </source>
</evidence>
<dbReference type="NCBIfam" id="NF001390">
    <property type="entry name" value="PRK00281.1-4"/>
    <property type="match status" value="1"/>
</dbReference>
<feature type="transmembrane region" description="Helical" evidence="14">
    <location>
        <begin position="40"/>
        <end position="60"/>
    </location>
</feature>
<dbReference type="GO" id="GO:0050380">
    <property type="term" value="F:undecaprenyl-diphosphatase activity"/>
    <property type="evidence" value="ECO:0007669"/>
    <property type="project" value="UniProtKB-UniRule"/>
</dbReference>
<evidence type="ECO:0000256" key="10">
    <source>
        <dbReference type="ARBA" id="ARBA00023251"/>
    </source>
</evidence>
<comment type="catalytic activity">
    <reaction evidence="13 14">
        <text>di-trans,octa-cis-undecaprenyl diphosphate + H2O = di-trans,octa-cis-undecaprenyl phosphate + phosphate + H(+)</text>
        <dbReference type="Rhea" id="RHEA:28094"/>
        <dbReference type="ChEBI" id="CHEBI:15377"/>
        <dbReference type="ChEBI" id="CHEBI:15378"/>
        <dbReference type="ChEBI" id="CHEBI:43474"/>
        <dbReference type="ChEBI" id="CHEBI:58405"/>
        <dbReference type="ChEBI" id="CHEBI:60392"/>
        <dbReference type="EC" id="3.6.1.27"/>
    </reaction>
</comment>
<evidence type="ECO:0000256" key="1">
    <source>
        <dbReference type="ARBA" id="ARBA00004651"/>
    </source>
</evidence>
<gene>
    <name evidence="14" type="primary">uppP</name>
    <name evidence="15" type="ORF">CMC5_027190</name>
</gene>
<evidence type="ECO:0000256" key="12">
    <source>
        <dbReference type="ARBA" id="ARBA00032932"/>
    </source>
</evidence>
<evidence type="ECO:0000256" key="5">
    <source>
        <dbReference type="ARBA" id="ARBA00022475"/>
    </source>
</evidence>
<keyword evidence="9 14" id="KW-0472">Membrane</keyword>
<keyword evidence="8 14" id="KW-1133">Transmembrane helix</keyword>
<feature type="transmembrane region" description="Helical" evidence="14">
    <location>
        <begin position="247"/>
        <end position="267"/>
    </location>
</feature>
<evidence type="ECO:0000256" key="7">
    <source>
        <dbReference type="ARBA" id="ARBA00022801"/>
    </source>
</evidence>
<dbReference type="PATRIC" id="fig|52.7.peg.2980"/>
<keyword evidence="14" id="KW-0961">Cell wall biogenesis/degradation</keyword>
<keyword evidence="10 14" id="KW-0046">Antibiotic resistance</keyword>
<dbReference type="GO" id="GO:0009252">
    <property type="term" value="P:peptidoglycan biosynthetic process"/>
    <property type="evidence" value="ECO:0007669"/>
    <property type="project" value="UniProtKB-KW"/>
</dbReference>
<keyword evidence="14" id="KW-0133">Cell shape</keyword>
<comment type="miscellaneous">
    <text evidence="14">Bacitracin is thought to be involved in the inhibition of peptidoglycan synthesis by sequestering undecaprenyl diphosphate, thereby reducing the pool of lipid carrier available.</text>
</comment>
<feature type="transmembrane region" description="Helical" evidence="14">
    <location>
        <begin position="218"/>
        <end position="241"/>
    </location>
</feature>
<proteinExistence type="inferred from homology"/>
<dbReference type="RefSeq" id="WP_050430779.1">
    <property type="nucleotide sequence ID" value="NZ_CP012159.1"/>
</dbReference>
<dbReference type="HAMAP" id="MF_01006">
    <property type="entry name" value="Undec_diphosphatase"/>
    <property type="match status" value="1"/>
</dbReference>
<accession>A0A0K1ED20</accession>
<feature type="transmembrane region" description="Helical" evidence="14">
    <location>
        <begin position="105"/>
        <end position="127"/>
    </location>
</feature>
<evidence type="ECO:0000256" key="6">
    <source>
        <dbReference type="ARBA" id="ARBA00022692"/>
    </source>
</evidence>
<dbReference type="EMBL" id="CP012159">
    <property type="protein sequence ID" value="AKT38572.1"/>
    <property type="molecule type" value="Genomic_DNA"/>
</dbReference>
<dbReference type="PANTHER" id="PTHR30622">
    <property type="entry name" value="UNDECAPRENYL-DIPHOSPHATASE"/>
    <property type="match status" value="1"/>
</dbReference>
<dbReference type="GO" id="GO:0008360">
    <property type="term" value="P:regulation of cell shape"/>
    <property type="evidence" value="ECO:0007669"/>
    <property type="project" value="UniProtKB-KW"/>
</dbReference>
<dbReference type="Pfam" id="PF02673">
    <property type="entry name" value="BacA"/>
    <property type="match status" value="1"/>
</dbReference>
<keyword evidence="6 14" id="KW-0812">Transmembrane</keyword>
<name>A0A0K1ED20_CHOCO</name>
<dbReference type="AlphaFoldDB" id="A0A0K1ED20"/>
<evidence type="ECO:0000256" key="11">
    <source>
        <dbReference type="ARBA" id="ARBA00032707"/>
    </source>
</evidence>
<keyword evidence="7 14" id="KW-0378">Hydrolase</keyword>
<dbReference type="GO" id="GO:0046677">
    <property type="term" value="P:response to antibiotic"/>
    <property type="evidence" value="ECO:0007669"/>
    <property type="project" value="UniProtKB-UniRule"/>
</dbReference>
<dbReference type="STRING" id="52.CMC5_027190"/>
<dbReference type="EC" id="3.6.1.27" evidence="3 14"/>
<dbReference type="InterPro" id="IPR003824">
    <property type="entry name" value="UppP"/>
</dbReference>
<feature type="transmembrane region" description="Helical" evidence="14">
    <location>
        <begin position="81"/>
        <end position="99"/>
    </location>
</feature>